<dbReference type="InterPro" id="IPR036291">
    <property type="entry name" value="NAD(P)-bd_dom_sf"/>
</dbReference>
<feature type="domain" description="Enoyl reductase (ER)" evidence="3">
    <location>
        <begin position="11"/>
        <end position="300"/>
    </location>
</feature>
<evidence type="ECO:0000256" key="2">
    <source>
        <dbReference type="ARBA" id="ARBA00023002"/>
    </source>
</evidence>
<dbReference type="GO" id="GO:0003960">
    <property type="term" value="F:quinone reductase (NADPH) activity"/>
    <property type="evidence" value="ECO:0007669"/>
    <property type="project" value="UniProtKB-EC"/>
</dbReference>
<dbReference type="Gene3D" id="3.40.50.720">
    <property type="entry name" value="NAD(P)-binding Rossmann-like Domain"/>
    <property type="match status" value="1"/>
</dbReference>
<reference evidence="4 5" key="1">
    <citation type="submission" date="2017-06" db="EMBL/GenBank/DDBJ databases">
        <authorList>
            <person name="Kim H.J."/>
            <person name="Triplett B.A."/>
        </authorList>
    </citation>
    <scope>NUCLEOTIDE SEQUENCE [LARGE SCALE GENOMIC DNA]</scope>
    <source>
        <strain evidence="4">FRACA_ARgP5</strain>
    </source>
</reference>
<keyword evidence="2 4" id="KW-0560">Oxidoreductase</keyword>
<evidence type="ECO:0000259" key="3">
    <source>
        <dbReference type="SMART" id="SM00829"/>
    </source>
</evidence>
<dbReference type="Proteomes" id="UP000234331">
    <property type="component" value="Unassembled WGS sequence"/>
</dbReference>
<dbReference type="InterPro" id="IPR020843">
    <property type="entry name" value="ER"/>
</dbReference>
<dbReference type="SUPFAM" id="SSF51735">
    <property type="entry name" value="NAD(P)-binding Rossmann-fold domains"/>
    <property type="match status" value="1"/>
</dbReference>
<dbReference type="PANTHER" id="PTHR48106:SF18">
    <property type="entry name" value="QUINONE OXIDOREDUCTASE PIG3"/>
    <property type="match status" value="1"/>
</dbReference>
<dbReference type="Pfam" id="PF13602">
    <property type="entry name" value="ADH_zinc_N_2"/>
    <property type="match status" value="1"/>
</dbReference>
<dbReference type="SMART" id="SM00829">
    <property type="entry name" value="PKS_ER"/>
    <property type="match status" value="1"/>
</dbReference>
<name>A0A2I2L2A7_9ACTN</name>
<proteinExistence type="predicted"/>
<dbReference type="Pfam" id="PF08240">
    <property type="entry name" value="ADH_N"/>
    <property type="match status" value="1"/>
</dbReference>
<dbReference type="SUPFAM" id="SSF50129">
    <property type="entry name" value="GroES-like"/>
    <property type="match status" value="1"/>
</dbReference>
<dbReference type="GO" id="GO:0070402">
    <property type="term" value="F:NADPH binding"/>
    <property type="evidence" value="ECO:0007669"/>
    <property type="project" value="TreeGrafter"/>
</dbReference>
<organism evidence="4 5">
    <name type="scientific">Frankia canadensis</name>
    <dbReference type="NCBI Taxonomy" id="1836972"/>
    <lineage>
        <taxon>Bacteria</taxon>
        <taxon>Bacillati</taxon>
        <taxon>Actinomycetota</taxon>
        <taxon>Actinomycetes</taxon>
        <taxon>Frankiales</taxon>
        <taxon>Frankiaceae</taxon>
        <taxon>Frankia</taxon>
    </lineage>
</organism>
<evidence type="ECO:0000313" key="5">
    <source>
        <dbReference type="Proteomes" id="UP000234331"/>
    </source>
</evidence>
<protein>
    <submittedName>
        <fullName evidence="4">Putative oxidoreductase</fullName>
        <ecNumber evidence="4">1.6.5.5</ecNumber>
    </submittedName>
</protein>
<dbReference type="InterPro" id="IPR011032">
    <property type="entry name" value="GroES-like_sf"/>
</dbReference>
<dbReference type="EMBL" id="FZMO01000558">
    <property type="protein sequence ID" value="SNQ52063.1"/>
    <property type="molecule type" value="Genomic_DNA"/>
</dbReference>
<dbReference type="Gene3D" id="3.90.180.10">
    <property type="entry name" value="Medium-chain alcohol dehydrogenases, catalytic domain"/>
    <property type="match status" value="1"/>
</dbReference>
<dbReference type="PANTHER" id="PTHR48106">
    <property type="entry name" value="QUINONE OXIDOREDUCTASE PIG3-RELATED"/>
    <property type="match status" value="1"/>
</dbReference>
<keyword evidence="5" id="KW-1185">Reference proteome</keyword>
<keyword evidence="1" id="KW-0521">NADP</keyword>
<accession>A0A2I2L2A7</accession>
<evidence type="ECO:0000313" key="4">
    <source>
        <dbReference type="EMBL" id="SNQ52063.1"/>
    </source>
</evidence>
<dbReference type="CDD" id="cd05289">
    <property type="entry name" value="MDR_like_2"/>
    <property type="match status" value="1"/>
</dbReference>
<dbReference type="InterPro" id="IPR013154">
    <property type="entry name" value="ADH-like_N"/>
</dbReference>
<evidence type="ECO:0000256" key="1">
    <source>
        <dbReference type="ARBA" id="ARBA00022857"/>
    </source>
</evidence>
<dbReference type="EC" id="1.6.5.5" evidence="4"/>
<dbReference type="AlphaFoldDB" id="A0A2I2L2A7"/>
<gene>
    <name evidence="4" type="ORF">FRACA_90066</name>
</gene>
<sequence>MMLAIRLTAPGGIESLLLQSVEDAAPGPDEVAIEAIATSINPADVKIRTGAVMPARGDFPFTLGYDLVGTVVGTGGEVADLPVGTRVLAMSALALTGRGTWAERVCLPRAGVARLPAELDPVPLARLPLVGLTAYQAVRRVDPAPGAEVLVAGAGGSVGRLVVQLLLRRGVRVHGLVRRPEQVDRLPVHDLIIPHVGQAPPRPVDVVIDAAGGDFSSALADGGRYLGLVPDRLPTREVLARRSLSRAVLITQESGAQLAELVELVRAGALTLETPRVLPMTDVHAAHKEFEHDGQRNVVLIPDHR</sequence>